<protein>
    <recommendedName>
        <fullName evidence="1">Orn/DAP/Arg decarboxylase 2 N-terminal domain-containing protein</fullName>
    </recommendedName>
</protein>
<dbReference type="InterPro" id="IPR009006">
    <property type="entry name" value="Ala_racemase/Decarboxylase_C"/>
</dbReference>
<dbReference type="Gene3D" id="3.20.20.10">
    <property type="entry name" value="Alanine racemase"/>
    <property type="match status" value="1"/>
</dbReference>
<dbReference type="AlphaFoldDB" id="A0AAV7CUB9"/>
<name>A0AAV7CUB9_ENGPU</name>
<keyword evidence="3" id="KW-1185">Reference proteome</keyword>
<dbReference type="EMBL" id="WNYA01000002">
    <property type="protein sequence ID" value="KAG8587977.1"/>
    <property type="molecule type" value="Genomic_DNA"/>
</dbReference>
<dbReference type="InterPro" id="IPR002433">
    <property type="entry name" value="Orn_de-COase"/>
</dbReference>
<dbReference type="PANTHER" id="PTHR11482">
    <property type="entry name" value="ARGININE/DIAMINOPIMELATE/ORNITHINE DECARBOXYLASE"/>
    <property type="match status" value="1"/>
</dbReference>
<proteinExistence type="predicted"/>
<dbReference type="SUPFAM" id="SSF50621">
    <property type="entry name" value="Alanine racemase C-terminal domain-like"/>
    <property type="match status" value="1"/>
</dbReference>
<comment type="caution">
    <text evidence="2">The sequence shown here is derived from an EMBL/GenBank/DDBJ whole genome shotgun (WGS) entry which is preliminary data.</text>
</comment>
<evidence type="ECO:0000313" key="3">
    <source>
        <dbReference type="Proteomes" id="UP000824782"/>
    </source>
</evidence>
<dbReference type="PRINTS" id="PR01182">
    <property type="entry name" value="ORNDCRBXLASE"/>
</dbReference>
<evidence type="ECO:0000313" key="2">
    <source>
        <dbReference type="EMBL" id="KAG8587977.1"/>
    </source>
</evidence>
<reference evidence="2" key="1">
    <citation type="thesis" date="2020" institute="ProQuest LLC" country="789 East Eisenhower Parkway, Ann Arbor, MI, USA">
        <title>Comparative Genomics and Chromosome Evolution.</title>
        <authorList>
            <person name="Mudd A.B."/>
        </authorList>
    </citation>
    <scope>NUCLEOTIDE SEQUENCE</scope>
    <source>
        <strain evidence="2">237g6f4</strain>
        <tissue evidence="2">Blood</tissue>
    </source>
</reference>
<dbReference type="PANTHER" id="PTHR11482:SF4">
    <property type="entry name" value="ANTIZYME INHIBITOR 2"/>
    <property type="match status" value="1"/>
</dbReference>
<dbReference type="InterPro" id="IPR022644">
    <property type="entry name" value="De-COase2_N"/>
</dbReference>
<dbReference type="Proteomes" id="UP000824782">
    <property type="component" value="Unassembled WGS sequence"/>
</dbReference>
<dbReference type="GO" id="GO:0004586">
    <property type="term" value="F:ornithine decarboxylase activity"/>
    <property type="evidence" value="ECO:0007669"/>
    <property type="project" value="TreeGrafter"/>
</dbReference>
<gene>
    <name evidence="2" type="ORF">GDO81_005837</name>
</gene>
<dbReference type="PROSITE" id="PS00879">
    <property type="entry name" value="ODR_DC_2_2"/>
    <property type="match status" value="1"/>
</dbReference>
<dbReference type="GO" id="GO:0033387">
    <property type="term" value="P:putrescine biosynthetic process from arginine, via ornithine"/>
    <property type="evidence" value="ECO:0007669"/>
    <property type="project" value="TreeGrafter"/>
</dbReference>
<organism evidence="2 3">
    <name type="scientific">Engystomops pustulosus</name>
    <name type="common">Tungara frog</name>
    <name type="synonym">Physalaemus pustulosus</name>
    <dbReference type="NCBI Taxonomy" id="76066"/>
    <lineage>
        <taxon>Eukaryota</taxon>
        <taxon>Metazoa</taxon>
        <taxon>Chordata</taxon>
        <taxon>Craniata</taxon>
        <taxon>Vertebrata</taxon>
        <taxon>Euteleostomi</taxon>
        <taxon>Amphibia</taxon>
        <taxon>Batrachia</taxon>
        <taxon>Anura</taxon>
        <taxon>Neobatrachia</taxon>
        <taxon>Hyloidea</taxon>
        <taxon>Leptodactylidae</taxon>
        <taxon>Leiuperinae</taxon>
        <taxon>Engystomops</taxon>
    </lineage>
</organism>
<dbReference type="InterPro" id="IPR022657">
    <property type="entry name" value="De-COase2_CS"/>
</dbReference>
<evidence type="ECO:0000259" key="1">
    <source>
        <dbReference type="Pfam" id="PF02784"/>
    </source>
</evidence>
<feature type="domain" description="Orn/DAP/Arg decarboxylase 2 N-terminal" evidence="1">
    <location>
        <begin position="1"/>
        <end position="152"/>
    </location>
</feature>
<sequence>MMTFDNEVELSKVSRTHPNAKMVLRIATDDSKSSARLSVKFGAPLKSCRHLLEMAKNLNVDVIGVSFHVGSGCNDPKAYVQSISDARLVFEMASEFGYKMWLLDIGGGFPGTEDSRVTFEEMSAVINPALDLYFPEGSAVEIIAEPGRYYVASAFSLAVNIIAKKEVQLDCSGSDDEETCPNKNIMYYVNDGVYGSFNCIFFDHAHPKPILHKKPSPDQLLYNSSLWGPTCDGLDQIAEHLQLPELQVGDWLLFDNMGAYTVAASSTFNGFQQSRIHYAMPRAAWDAVQLLQKGLKQVEEKENICAPMSCGWEISDSLCLTPAFAPTRII</sequence>
<dbReference type="InterPro" id="IPR000183">
    <property type="entry name" value="Orn/DAP/Arg_de-COase"/>
</dbReference>
<accession>A0AAV7CUB9</accession>
<dbReference type="PRINTS" id="PR01179">
    <property type="entry name" value="ODADCRBXLASE"/>
</dbReference>
<dbReference type="SUPFAM" id="SSF51419">
    <property type="entry name" value="PLP-binding barrel"/>
    <property type="match status" value="1"/>
</dbReference>
<dbReference type="CDD" id="cd00622">
    <property type="entry name" value="PLPDE_III_ODC"/>
    <property type="match status" value="1"/>
</dbReference>
<dbReference type="InterPro" id="IPR029066">
    <property type="entry name" value="PLP-binding_barrel"/>
</dbReference>
<dbReference type="Gene3D" id="2.40.37.10">
    <property type="entry name" value="Lyase, Ornithine Decarboxylase, Chain A, domain 1"/>
    <property type="match status" value="1"/>
</dbReference>
<dbReference type="Pfam" id="PF02784">
    <property type="entry name" value="Orn_Arg_deC_N"/>
    <property type="match status" value="1"/>
</dbReference>
<dbReference type="GO" id="GO:0005737">
    <property type="term" value="C:cytoplasm"/>
    <property type="evidence" value="ECO:0007669"/>
    <property type="project" value="TreeGrafter"/>
</dbReference>
<dbReference type="FunFam" id="2.40.37.10:FF:000005">
    <property type="entry name" value="Ornithine decarboxylase"/>
    <property type="match status" value="1"/>
</dbReference>